<dbReference type="Gene3D" id="2.160.10.10">
    <property type="entry name" value="Hexapeptide repeat proteins"/>
    <property type="match status" value="1"/>
</dbReference>
<reference evidence="1 2" key="2">
    <citation type="journal article" date="2010" name="Stand. Genomic Sci.">
        <title>Complete genome sequence of Sebaldella termitidis type strain (NCTC 11300).</title>
        <authorList>
            <person name="Harmon-Smith M."/>
            <person name="Celia L."/>
            <person name="Chertkov O."/>
            <person name="Lapidus A."/>
            <person name="Copeland A."/>
            <person name="Glavina Del Rio T."/>
            <person name="Nolan M."/>
            <person name="Lucas S."/>
            <person name="Tice H."/>
            <person name="Cheng J.F."/>
            <person name="Han C."/>
            <person name="Detter J.C."/>
            <person name="Bruce D."/>
            <person name="Goodwin L."/>
            <person name="Pitluck S."/>
            <person name="Pati A."/>
            <person name="Liolios K."/>
            <person name="Ivanova N."/>
            <person name="Mavromatis K."/>
            <person name="Mikhailova N."/>
            <person name="Chen A."/>
            <person name="Palaniappan K."/>
            <person name="Land M."/>
            <person name="Hauser L."/>
            <person name="Chang Y.J."/>
            <person name="Jeffries C.D."/>
            <person name="Brettin T."/>
            <person name="Goker M."/>
            <person name="Beck B."/>
            <person name="Bristow J."/>
            <person name="Eisen J.A."/>
            <person name="Markowitz V."/>
            <person name="Hugenholtz P."/>
            <person name="Kyrpides N.C."/>
            <person name="Klenk H.P."/>
            <person name="Chen F."/>
        </authorList>
    </citation>
    <scope>NUCLEOTIDE SEQUENCE [LARGE SCALE GENOMIC DNA]</scope>
    <source>
        <strain evidence="2">ATCC 33386 / NCTC 11300</strain>
    </source>
</reference>
<dbReference type="GO" id="GO:0016740">
    <property type="term" value="F:transferase activity"/>
    <property type="evidence" value="ECO:0007669"/>
    <property type="project" value="UniProtKB-KW"/>
</dbReference>
<dbReference type="InterPro" id="IPR047324">
    <property type="entry name" value="LbH_gamma_CA-like"/>
</dbReference>
<dbReference type="eggNOG" id="COG0663">
    <property type="taxonomic scope" value="Bacteria"/>
</dbReference>
<keyword evidence="1" id="KW-0808">Transferase</keyword>
<dbReference type="SUPFAM" id="SSF51161">
    <property type="entry name" value="Trimeric LpxA-like enzymes"/>
    <property type="match status" value="1"/>
</dbReference>
<dbReference type="InterPro" id="IPR011004">
    <property type="entry name" value="Trimer_LpxA-like_sf"/>
</dbReference>
<dbReference type="AlphaFoldDB" id="D1AJM0"/>
<dbReference type="InterPro" id="IPR001451">
    <property type="entry name" value="Hexapep"/>
</dbReference>
<accession>D1AJM0</accession>
<gene>
    <name evidence="1" type="ordered locus">Sterm_2053</name>
</gene>
<dbReference type="EMBL" id="CP001739">
    <property type="protein sequence ID" value="ACZ08908.1"/>
    <property type="molecule type" value="Genomic_DNA"/>
</dbReference>
<dbReference type="Pfam" id="PF00132">
    <property type="entry name" value="Hexapep"/>
    <property type="match status" value="1"/>
</dbReference>
<dbReference type="PANTHER" id="PTHR13061">
    <property type="entry name" value="DYNACTIN SUBUNIT P25"/>
    <property type="match status" value="1"/>
</dbReference>
<organism evidence="1 2">
    <name type="scientific">Sebaldella termitidis (strain ATCC 33386 / NCTC 11300)</name>
    <dbReference type="NCBI Taxonomy" id="526218"/>
    <lineage>
        <taxon>Bacteria</taxon>
        <taxon>Fusobacteriati</taxon>
        <taxon>Fusobacteriota</taxon>
        <taxon>Fusobacteriia</taxon>
        <taxon>Fusobacteriales</taxon>
        <taxon>Leptotrichiaceae</taxon>
        <taxon>Sebaldella</taxon>
    </lineage>
</organism>
<dbReference type="InterPro" id="IPR050484">
    <property type="entry name" value="Transf_Hexapept/Carb_Anhydrase"/>
</dbReference>
<dbReference type="KEGG" id="str:Sterm_2053"/>
<protein>
    <submittedName>
        <fullName evidence="1">Hexapaptide repeat-containing transferase</fullName>
    </submittedName>
</protein>
<dbReference type="PANTHER" id="PTHR13061:SF29">
    <property type="entry name" value="GAMMA CARBONIC ANHYDRASE-LIKE 1, MITOCHONDRIAL-RELATED"/>
    <property type="match status" value="1"/>
</dbReference>
<sequence length="173" mass="18727">MIYSLGEKMPKVDKDTYVAESAAVIGDVELADGVNIWFGAVLRGDLEKISIGSGSNVQDNSTIHTDFGIPCRIGKNVTVGHNVILHSCDIGDNVIVGMGSTVLNGAKVGTNCLIGANSLVTHKLPHEDGVLIMGQPAKVIRKLTEDEIKHIFENADHYVKNGRYFKENLKEIK</sequence>
<keyword evidence="2" id="KW-1185">Reference proteome</keyword>
<evidence type="ECO:0000313" key="1">
    <source>
        <dbReference type="EMBL" id="ACZ08908.1"/>
    </source>
</evidence>
<proteinExistence type="predicted"/>
<dbReference type="Proteomes" id="UP000000845">
    <property type="component" value="Chromosome"/>
</dbReference>
<dbReference type="HOGENOM" id="CLU_064827_4_1_0"/>
<dbReference type="STRING" id="526218.Sterm_2053"/>
<dbReference type="CDD" id="cd04645">
    <property type="entry name" value="LbH_gamma_CA_like"/>
    <property type="match status" value="1"/>
</dbReference>
<name>D1AJM0_SEBTE</name>
<dbReference type="RefSeq" id="WP_012861502.1">
    <property type="nucleotide sequence ID" value="NC_013517.1"/>
</dbReference>
<evidence type="ECO:0000313" key="2">
    <source>
        <dbReference type="Proteomes" id="UP000000845"/>
    </source>
</evidence>
<reference evidence="2" key="1">
    <citation type="submission" date="2009-09" db="EMBL/GenBank/DDBJ databases">
        <title>The complete chromosome of Sebaldella termitidis ATCC 33386.</title>
        <authorList>
            <consortium name="US DOE Joint Genome Institute (JGI-PGF)"/>
            <person name="Lucas S."/>
            <person name="Copeland A."/>
            <person name="Lapidus A."/>
            <person name="Glavina del Rio T."/>
            <person name="Dalin E."/>
            <person name="Tice H."/>
            <person name="Bruce D."/>
            <person name="Goodwin L."/>
            <person name="Pitluck S."/>
            <person name="Kyrpides N."/>
            <person name="Mavromatis K."/>
            <person name="Ivanova N."/>
            <person name="Mikhailova N."/>
            <person name="Sims D."/>
            <person name="Meincke L."/>
            <person name="Brettin T."/>
            <person name="Detter J.C."/>
            <person name="Han C."/>
            <person name="Larimer F."/>
            <person name="Land M."/>
            <person name="Hauser L."/>
            <person name="Markowitz V."/>
            <person name="Cheng J.F."/>
            <person name="Hugenholtz P."/>
            <person name="Woyke T."/>
            <person name="Wu D."/>
            <person name="Eisen J.A."/>
        </authorList>
    </citation>
    <scope>NUCLEOTIDE SEQUENCE [LARGE SCALE GENOMIC DNA]</scope>
    <source>
        <strain evidence="2">ATCC 33386 / NCTC 11300</strain>
    </source>
</reference>